<evidence type="ECO:0000256" key="7">
    <source>
        <dbReference type="ARBA" id="ARBA00049183"/>
    </source>
</evidence>
<keyword evidence="8" id="KW-0472">Membrane</keyword>
<dbReference type="Proteomes" id="UP001156694">
    <property type="component" value="Unassembled WGS sequence"/>
</dbReference>
<dbReference type="PANTHER" id="PTHR42755">
    <property type="entry name" value="3-DEOXY-MANNO-OCTULOSONATE CYTIDYLYLTRANSFERASE"/>
    <property type="match status" value="1"/>
</dbReference>
<evidence type="ECO:0000256" key="5">
    <source>
        <dbReference type="ARBA" id="ARBA00022679"/>
    </source>
</evidence>
<dbReference type="InterPro" id="IPR038107">
    <property type="entry name" value="Glycos_transf_N_sf"/>
</dbReference>
<comment type="function">
    <text evidence="1 8">Involved in lipopolysaccharide (LPS) biosynthesis. Catalyzes the transfer of 3-deoxy-D-manno-octulosonate (Kdo) residue(s) from CMP-Kdo to lipid IV(A), the tetraacyldisaccharide-1,4'-bisphosphate precursor of lipid A.</text>
</comment>
<dbReference type="EMBL" id="BSNN01000002">
    <property type="protein sequence ID" value="GLQ34692.1"/>
    <property type="molecule type" value="Genomic_DNA"/>
</dbReference>
<sequence length="400" mass="44281">MAPVASRHLQKRLAKGKEDPDRLQEKLGFASHMRPQGRLIWMHAVGVGEVLALPALITRMSQLDPAAHFLITTSVRNAATALADNLPPRSVHQYLPLDCMPFVTRFLDHWKPDLSIWAERDIWPAMIHQCHRRAIPLAIVNGRMDQKSFASKARLKSLFRAVYARFDLISVQDTISHTNFETLTPKGTDIQITGSLKASAPALHLDKEKLHIWRRHLGDRPVWVAASTHPNEEMFCIEAHQEYRKFAPDAALIIAPRDPARAHHIAADTHLSNSLIQEALPSQSASIYIETEIGNMGLWYDLAAAGFIGGSIADIGGHNPYEPARLACAIIHGPNTYNFADDYARFHQAKAAIEITTPSALAQALLAPKHPTDTAQKLATTPHPELEGLARNLLALIAPE</sequence>
<feature type="domain" description="3-deoxy-D-manno-octulosonic-acid transferase N-terminal" evidence="10">
    <location>
        <begin position="22"/>
        <end position="198"/>
    </location>
</feature>
<evidence type="ECO:0000256" key="3">
    <source>
        <dbReference type="ARBA" id="ARBA00012621"/>
    </source>
</evidence>
<gene>
    <name evidence="11" type="primary">kdtA_2</name>
    <name evidence="11" type="ORF">GCM10007939_09750</name>
</gene>
<reference evidence="12" key="1">
    <citation type="journal article" date="2019" name="Int. J. Syst. Evol. Microbiol.">
        <title>The Global Catalogue of Microorganisms (GCM) 10K type strain sequencing project: providing services to taxonomists for standard genome sequencing and annotation.</title>
        <authorList>
            <consortium name="The Broad Institute Genomics Platform"/>
            <consortium name="The Broad Institute Genome Sequencing Center for Infectious Disease"/>
            <person name="Wu L."/>
            <person name="Ma J."/>
        </authorList>
    </citation>
    <scope>NUCLEOTIDE SEQUENCE [LARGE SCALE GENOMIC DNA]</scope>
    <source>
        <strain evidence="12">NBRC 110140</strain>
    </source>
</reference>
<dbReference type="EC" id="2.4.99.12" evidence="3 8"/>
<comment type="similarity">
    <text evidence="8">Belongs to the glycosyltransferase group 1 family.</text>
</comment>
<comment type="caution">
    <text evidence="11">The sequence shown here is derived from an EMBL/GenBank/DDBJ whole genome shotgun (WGS) entry which is preliminary data.</text>
</comment>
<name>A0ABQ5VTC9_9RHOB</name>
<keyword evidence="5 8" id="KW-0808">Transferase</keyword>
<evidence type="ECO:0000313" key="12">
    <source>
        <dbReference type="Proteomes" id="UP001156694"/>
    </source>
</evidence>
<evidence type="ECO:0000256" key="2">
    <source>
        <dbReference type="ARBA" id="ARBA00004713"/>
    </source>
</evidence>
<evidence type="ECO:0000256" key="1">
    <source>
        <dbReference type="ARBA" id="ARBA00003394"/>
    </source>
</evidence>
<comment type="subcellular location">
    <subcellularLocation>
        <location evidence="8">Cell membrane</location>
    </subcellularLocation>
</comment>
<keyword evidence="12" id="KW-1185">Reference proteome</keyword>
<evidence type="ECO:0000256" key="6">
    <source>
        <dbReference type="ARBA" id="ARBA00031445"/>
    </source>
</evidence>
<dbReference type="InterPro" id="IPR007507">
    <property type="entry name" value="Glycos_transf_N"/>
</dbReference>
<accession>A0ABQ5VTC9</accession>
<evidence type="ECO:0000256" key="9">
    <source>
        <dbReference type="SAM" id="MobiDB-lite"/>
    </source>
</evidence>
<evidence type="ECO:0000259" key="10">
    <source>
        <dbReference type="Pfam" id="PF04413"/>
    </source>
</evidence>
<evidence type="ECO:0000313" key="11">
    <source>
        <dbReference type="EMBL" id="GLQ34692.1"/>
    </source>
</evidence>
<dbReference type="InterPro" id="IPR039901">
    <property type="entry name" value="Kdotransferase"/>
</dbReference>
<evidence type="ECO:0000256" key="4">
    <source>
        <dbReference type="ARBA" id="ARBA00019077"/>
    </source>
</evidence>
<organism evidence="11 12">
    <name type="scientific">Amylibacter marinus</name>
    <dbReference type="NCBI Taxonomy" id="1475483"/>
    <lineage>
        <taxon>Bacteria</taxon>
        <taxon>Pseudomonadati</taxon>
        <taxon>Pseudomonadota</taxon>
        <taxon>Alphaproteobacteria</taxon>
        <taxon>Rhodobacterales</taxon>
        <taxon>Paracoccaceae</taxon>
        <taxon>Amylibacter</taxon>
    </lineage>
</organism>
<keyword evidence="8" id="KW-0448">Lipopolysaccharide biosynthesis</keyword>
<dbReference type="Gene3D" id="3.40.50.11720">
    <property type="entry name" value="3-Deoxy-D-manno-octulosonic-acid transferase, N-terminal domain"/>
    <property type="match status" value="1"/>
</dbReference>
<proteinExistence type="inferred from homology"/>
<feature type="region of interest" description="Disordered" evidence="9">
    <location>
        <begin position="1"/>
        <end position="21"/>
    </location>
</feature>
<evidence type="ECO:0000256" key="8">
    <source>
        <dbReference type="RuleBase" id="RU365103"/>
    </source>
</evidence>
<protein>
    <recommendedName>
        <fullName evidence="4 8">3-deoxy-D-manno-octulosonic acid transferase</fullName>
        <shortName evidence="8">Kdo transferase</shortName>
        <ecNumber evidence="3 8">2.4.99.12</ecNumber>
    </recommendedName>
    <alternativeName>
        <fullName evidence="6 8">Lipid IV(A) 3-deoxy-D-manno-octulosonic acid transferase</fullName>
    </alternativeName>
</protein>
<dbReference type="Gene3D" id="3.40.50.2000">
    <property type="entry name" value="Glycogen Phosphorylase B"/>
    <property type="match status" value="1"/>
</dbReference>
<dbReference type="GO" id="GO:0016740">
    <property type="term" value="F:transferase activity"/>
    <property type="evidence" value="ECO:0007669"/>
    <property type="project" value="UniProtKB-KW"/>
</dbReference>
<comment type="catalytic activity">
    <reaction evidence="7 8">
        <text>lipid IVA (E. coli) + CMP-3-deoxy-beta-D-manno-octulosonate = alpha-Kdo-(2-&gt;6)-lipid IVA (E. coli) + CMP + H(+)</text>
        <dbReference type="Rhea" id="RHEA:28066"/>
        <dbReference type="ChEBI" id="CHEBI:15378"/>
        <dbReference type="ChEBI" id="CHEBI:58603"/>
        <dbReference type="ChEBI" id="CHEBI:60364"/>
        <dbReference type="ChEBI" id="CHEBI:60377"/>
        <dbReference type="ChEBI" id="CHEBI:85987"/>
        <dbReference type="EC" id="2.4.99.12"/>
    </reaction>
</comment>
<dbReference type="Pfam" id="PF04413">
    <property type="entry name" value="Glycos_transf_N"/>
    <property type="match status" value="1"/>
</dbReference>
<comment type="pathway">
    <text evidence="2 8">Bacterial outer membrane biogenesis; LPS core biosynthesis.</text>
</comment>
<dbReference type="PANTHER" id="PTHR42755:SF1">
    <property type="entry name" value="3-DEOXY-D-MANNO-OCTULOSONIC ACID TRANSFERASE, MITOCHONDRIAL-RELATED"/>
    <property type="match status" value="1"/>
</dbReference>
<keyword evidence="8" id="KW-1003">Cell membrane</keyword>